<accession>Q2JFQ8</accession>
<evidence type="ECO:0000313" key="3">
    <source>
        <dbReference type="Proteomes" id="UP000001937"/>
    </source>
</evidence>
<name>Q2JFQ8_FRACC</name>
<evidence type="ECO:0000256" key="1">
    <source>
        <dbReference type="SAM" id="MobiDB-lite"/>
    </source>
</evidence>
<sequence length="134" mass="12666">MGEVFAVRGEHEVFLIVGVQQCGADGVFKVVDLPSEGVGADAEGAGGVAEVGVAGGGEQSADTLFGASAVEDGPGQRGERVGSSVRGQGVGVGGGAAAGGDAEGACSGADVGAMDAELGGDVGEVSSLDFVLLA</sequence>
<dbReference type="AlphaFoldDB" id="Q2JFQ8"/>
<organism evidence="2 3">
    <name type="scientific">Frankia casuarinae (strain DSM 45818 / CECT 9043 / HFP020203 / CcI3)</name>
    <dbReference type="NCBI Taxonomy" id="106370"/>
    <lineage>
        <taxon>Bacteria</taxon>
        <taxon>Bacillati</taxon>
        <taxon>Actinomycetota</taxon>
        <taxon>Actinomycetes</taxon>
        <taxon>Frankiales</taxon>
        <taxon>Frankiaceae</taxon>
        <taxon>Frankia</taxon>
    </lineage>
</organism>
<dbReference type="KEGG" id="fra:Francci3_0499"/>
<proteinExistence type="predicted"/>
<dbReference type="HOGENOM" id="CLU_1893125_0_0_11"/>
<protein>
    <submittedName>
        <fullName evidence="2">Uncharacterized protein</fullName>
    </submittedName>
</protein>
<keyword evidence="3" id="KW-1185">Reference proteome</keyword>
<dbReference type="EMBL" id="CP000249">
    <property type="protein sequence ID" value="ABD09884.1"/>
    <property type="molecule type" value="Genomic_DNA"/>
</dbReference>
<feature type="region of interest" description="Disordered" evidence="1">
    <location>
        <begin position="69"/>
        <end position="104"/>
    </location>
</feature>
<feature type="compositionally biased region" description="Gly residues" evidence="1">
    <location>
        <begin position="88"/>
        <end position="102"/>
    </location>
</feature>
<reference evidence="2 3" key="1">
    <citation type="journal article" date="2007" name="Genome Res.">
        <title>Genome characteristics of facultatively symbiotic Frankia sp. strains reflect host range and host plant biogeography.</title>
        <authorList>
            <person name="Normand P."/>
            <person name="Lapierre P."/>
            <person name="Tisa L.S."/>
            <person name="Gogarten J.P."/>
            <person name="Alloisio N."/>
            <person name="Bagnarol E."/>
            <person name="Bassi C.A."/>
            <person name="Berry A.M."/>
            <person name="Bickhart D.M."/>
            <person name="Choisne N."/>
            <person name="Couloux A."/>
            <person name="Cournoyer B."/>
            <person name="Cruveiller S."/>
            <person name="Daubin V."/>
            <person name="Demange N."/>
            <person name="Francino M.P."/>
            <person name="Goltsman E."/>
            <person name="Huang Y."/>
            <person name="Kopp O.R."/>
            <person name="Labarre L."/>
            <person name="Lapidus A."/>
            <person name="Lavire C."/>
            <person name="Marechal J."/>
            <person name="Martinez M."/>
            <person name="Mastronunzio J.E."/>
            <person name="Mullin B.C."/>
            <person name="Niemann J."/>
            <person name="Pujic P."/>
            <person name="Rawnsley T."/>
            <person name="Rouy Z."/>
            <person name="Schenowitz C."/>
            <person name="Sellstedt A."/>
            <person name="Tavares F."/>
            <person name="Tomkins J.P."/>
            <person name="Vallenet D."/>
            <person name="Valverde C."/>
            <person name="Wall L.G."/>
            <person name="Wang Y."/>
            <person name="Medigue C."/>
            <person name="Benson D.R."/>
        </authorList>
    </citation>
    <scope>NUCLEOTIDE SEQUENCE [LARGE SCALE GENOMIC DNA]</scope>
    <source>
        <strain evidence="3">DSM 45818 / CECT 9043 / CcI3</strain>
    </source>
</reference>
<gene>
    <name evidence="2" type="ordered locus">Francci3_0499</name>
</gene>
<evidence type="ECO:0000313" key="2">
    <source>
        <dbReference type="EMBL" id="ABD09884.1"/>
    </source>
</evidence>
<dbReference type="Proteomes" id="UP000001937">
    <property type="component" value="Chromosome"/>
</dbReference>